<keyword evidence="11" id="KW-0067">ATP-binding</keyword>
<dbReference type="InterPro" id="IPR027417">
    <property type="entry name" value="P-loop_NTPase"/>
</dbReference>
<evidence type="ECO:0000256" key="11">
    <source>
        <dbReference type="ARBA" id="ARBA00022840"/>
    </source>
</evidence>
<dbReference type="InterPro" id="IPR040627">
    <property type="entry name" value="T3SS_ATPase_C"/>
</dbReference>
<evidence type="ECO:0000256" key="2">
    <source>
        <dbReference type="ARBA" id="ARBA00004496"/>
    </source>
</evidence>
<keyword evidence="20" id="KW-1185">Reference proteome</keyword>
<dbReference type="SUPFAM" id="SSF52540">
    <property type="entry name" value="P-loop containing nucleoside triphosphate hydrolases"/>
    <property type="match status" value="1"/>
</dbReference>
<evidence type="ECO:0000313" key="19">
    <source>
        <dbReference type="EMBL" id="TWI92925.1"/>
    </source>
</evidence>
<comment type="similarity">
    <text evidence="3">Belongs to the ATPase alpha/beta chains family.</text>
</comment>
<evidence type="ECO:0000256" key="12">
    <source>
        <dbReference type="ARBA" id="ARBA00022927"/>
    </source>
</evidence>
<dbReference type="PROSITE" id="PS00152">
    <property type="entry name" value="ATPASE_ALPHA_BETA"/>
    <property type="match status" value="1"/>
</dbReference>
<evidence type="ECO:0000256" key="8">
    <source>
        <dbReference type="ARBA" id="ARBA00022741"/>
    </source>
</evidence>
<dbReference type="InterPro" id="IPR005714">
    <property type="entry name" value="ATPase_T3SS_FliI/YscN"/>
</dbReference>
<dbReference type="GO" id="GO:0005737">
    <property type="term" value="C:cytoplasm"/>
    <property type="evidence" value="ECO:0007669"/>
    <property type="project" value="UniProtKB-SubCell"/>
</dbReference>
<accession>A0A562TH39</accession>
<evidence type="ECO:0000256" key="14">
    <source>
        <dbReference type="ARBA" id="ARBA00023065"/>
    </source>
</evidence>
<gene>
    <name evidence="19" type="ORF">JM93_00477</name>
</gene>
<dbReference type="Gene3D" id="3.40.50.12240">
    <property type="match status" value="1"/>
</dbReference>
<dbReference type="GO" id="GO:0009288">
    <property type="term" value="C:bacterial-type flagellum"/>
    <property type="evidence" value="ECO:0007669"/>
    <property type="project" value="InterPro"/>
</dbReference>
<evidence type="ECO:0000313" key="20">
    <source>
        <dbReference type="Proteomes" id="UP000320593"/>
    </source>
</evidence>
<comment type="subcellular location">
    <subcellularLocation>
        <location evidence="2">Cytoplasm</location>
    </subcellularLocation>
</comment>
<keyword evidence="6" id="KW-0813">Transport</keyword>
<evidence type="ECO:0000256" key="9">
    <source>
        <dbReference type="ARBA" id="ARBA00022781"/>
    </source>
</evidence>
<sequence length="446" mass="48067">MYPEHMLNSLDRLAVTLSSAKKEIGPIKVGGRVTRVSADAVHVSGLSQMVCLGDLVVLEGRNQPRKSEVIRLDETDVIVKPFERTNDIGIGAEAYLMGGLAIHPDLSWKGRVISALGRPIDSAGRLNTGPEAFLLENDPPHPMARSRVDTPVRTGVRVMDLFTPMCVGQRLGIFAGSGVGKSTLLGMLAGFGEFDTVVVGLVGERGREVREFIDDILGESISKSVVVAATGDESAMMRRLAPKTAMSVAEYFRSRGESVLLILDSATRFAHAARDVAMAAGEPPVARGYTPSVFSDLAQLLERAGPGPDGEGSITAIFSVLVDGDDHNDPVADALRGLLDGHIILNREIAESGRYPPVDILKSTSRLANRAWSDDQKELIMRLKGLISRFEDTRDLRMMGGYQVGADEMTDKACQLVPKIYENLRQAADTSDLGDPFTELARALSA</sequence>
<evidence type="ECO:0000256" key="15">
    <source>
        <dbReference type="ARBA" id="ARBA00023225"/>
    </source>
</evidence>
<evidence type="ECO:0000256" key="10">
    <source>
        <dbReference type="ARBA" id="ARBA00022795"/>
    </source>
</evidence>
<dbReference type="EMBL" id="VLLF01000001">
    <property type="protein sequence ID" value="TWI92925.1"/>
    <property type="molecule type" value="Genomic_DNA"/>
</dbReference>
<proteinExistence type="inferred from homology"/>
<dbReference type="InterPro" id="IPR003593">
    <property type="entry name" value="AAA+_ATPase"/>
</dbReference>
<name>A0A562TH39_9HYPH</name>
<keyword evidence="12" id="KW-0653">Protein transport</keyword>
<dbReference type="AlphaFoldDB" id="A0A562TH39"/>
<keyword evidence="16" id="KW-0066">ATP synthesis</keyword>
<dbReference type="InterPro" id="IPR022426">
    <property type="entry name" value="FliI_clade3"/>
</dbReference>
<dbReference type="PANTHER" id="PTHR15184">
    <property type="entry name" value="ATP SYNTHASE"/>
    <property type="match status" value="1"/>
</dbReference>
<keyword evidence="8" id="KW-0547">Nucleotide-binding</keyword>
<reference evidence="19 20" key="1">
    <citation type="submission" date="2019-07" db="EMBL/GenBank/DDBJ databases">
        <title>Genomic Encyclopedia of Archaeal and Bacterial Type Strains, Phase II (KMG-II): from individual species to whole genera.</title>
        <authorList>
            <person name="Goeker M."/>
        </authorList>
    </citation>
    <scope>NUCLEOTIDE SEQUENCE [LARGE SCALE GENOMIC DNA]</scope>
    <source>
        <strain evidence="19 20">ATCC BAA-252</strain>
    </source>
</reference>
<keyword evidence="14" id="KW-0406">Ion transport</keyword>
<evidence type="ECO:0000256" key="17">
    <source>
        <dbReference type="ARBA" id="ARBA00034006"/>
    </source>
</evidence>
<dbReference type="GO" id="GO:0046933">
    <property type="term" value="F:proton-transporting ATP synthase activity, rotational mechanism"/>
    <property type="evidence" value="ECO:0007669"/>
    <property type="project" value="TreeGrafter"/>
</dbReference>
<dbReference type="InterPro" id="IPR050053">
    <property type="entry name" value="ATPase_alpha/beta_chains"/>
</dbReference>
<evidence type="ECO:0000256" key="7">
    <source>
        <dbReference type="ARBA" id="ARBA00022490"/>
    </source>
</evidence>
<evidence type="ECO:0000256" key="4">
    <source>
        <dbReference type="ARBA" id="ARBA00012473"/>
    </source>
</evidence>
<dbReference type="GO" id="GO:0030257">
    <property type="term" value="C:type III protein secretion system complex"/>
    <property type="evidence" value="ECO:0007669"/>
    <property type="project" value="InterPro"/>
</dbReference>
<dbReference type="GO" id="GO:0016887">
    <property type="term" value="F:ATP hydrolysis activity"/>
    <property type="evidence" value="ECO:0007669"/>
    <property type="project" value="InterPro"/>
</dbReference>
<dbReference type="CDD" id="cd01136">
    <property type="entry name" value="ATPase_flagellum-secretory_path_III"/>
    <property type="match status" value="1"/>
</dbReference>
<comment type="caution">
    <text evidence="19">The sequence shown here is derived from an EMBL/GenBank/DDBJ whole genome shotgun (WGS) entry which is preliminary data.</text>
</comment>
<dbReference type="NCBIfam" id="TIGR03498">
    <property type="entry name" value="FliI_clade3"/>
    <property type="match status" value="1"/>
</dbReference>
<evidence type="ECO:0000256" key="16">
    <source>
        <dbReference type="ARBA" id="ARBA00023310"/>
    </source>
</evidence>
<evidence type="ECO:0000256" key="3">
    <source>
        <dbReference type="ARBA" id="ARBA00008936"/>
    </source>
</evidence>
<keyword evidence="9" id="KW-0375">Hydrogen ion transport</keyword>
<keyword evidence="15" id="KW-1006">Bacterial flagellum protein export</keyword>
<comment type="catalytic activity">
    <reaction evidence="17">
        <text>ATP + H2O + cellular proteinSide 1 = ADP + phosphate + cellular proteinSide 2.</text>
        <dbReference type="EC" id="7.4.2.8"/>
    </reaction>
</comment>
<dbReference type="FunFam" id="3.40.50.12240:FF:000002">
    <property type="entry name" value="Flagellum-specific ATP synthase FliI"/>
    <property type="match status" value="1"/>
</dbReference>
<keyword evidence="7" id="KW-0963">Cytoplasm</keyword>
<protein>
    <recommendedName>
        <fullName evidence="5">Flagellum-specific ATP synthase</fullName>
        <ecNumber evidence="4">7.1.2.2</ecNumber>
    </recommendedName>
</protein>
<feature type="domain" description="AAA+ ATPase" evidence="18">
    <location>
        <begin position="167"/>
        <end position="350"/>
    </location>
</feature>
<dbReference type="Pfam" id="PF18269">
    <property type="entry name" value="T3SS_ATPase_C"/>
    <property type="match status" value="1"/>
</dbReference>
<dbReference type="GO" id="GO:0008564">
    <property type="term" value="F:protein-exporting ATPase activity"/>
    <property type="evidence" value="ECO:0007669"/>
    <property type="project" value="UniProtKB-EC"/>
</dbReference>
<dbReference type="Proteomes" id="UP000320593">
    <property type="component" value="Unassembled WGS sequence"/>
</dbReference>
<dbReference type="NCBIfam" id="TIGR01026">
    <property type="entry name" value="fliI_yscN"/>
    <property type="match status" value="1"/>
</dbReference>
<keyword evidence="13" id="KW-1278">Translocase</keyword>
<dbReference type="InterPro" id="IPR020003">
    <property type="entry name" value="ATPase_a/bsu_AS"/>
</dbReference>
<evidence type="ECO:0000256" key="13">
    <source>
        <dbReference type="ARBA" id="ARBA00022967"/>
    </source>
</evidence>
<dbReference type="SMART" id="SM00382">
    <property type="entry name" value="AAA"/>
    <property type="match status" value="1"/>
</dbReference>
<evidence type="ECO:0000259" key="18">
    <source>
        <dbReference type="SMART" id="SM00382"/>
    </source>
</evidence>
<comment type="function">
    <text evidence="1">Probable catalytic subunit of a protein translocase for flagellum-specific export, or a proton translocase involved in local circuits at the flagellum.</text>
</comment>
<evidence type="ECO:0000256" key="5">
    <source>
        <dbReference type="ARBA" id="ARBA00020580"/>
    </source>
</evidence>
<keyword evidence="10" id="KW-1005">Bacterial flagellum biogenesis</keyword>
<dbReference type="PANTHER" id="PTHR15184:SF9">
    <property type="entry name" value="SPI-1 TYPE 3 SECRETION SYSTEM ATPASE"/>
    <property type="match status" value="1"/>
</dbReference>
<dbReference type="GO" id="GO:0005524">
    <property type="term" value="F:ATP binding"/>
    <property type="evidence" value="ECO:0007669"/>
    <property type="project" value="UniProtKB-KW"/>
</dbReference>
<dbReference type="EC" id="7.1.2.2" evidence="4"/>
<evidence type="ECO:0000256" key="6">
    <source>
        <dbReference type="ARBA" id="ARBA00022448"/>
    </source>
</evidence>
<evidence type="ECO:0000256" key="1">
    <source>
        <dbReference type="ARBA" id="ARBA00003290"/>
    </source>
</evidence>
<dbReference type="GO" id="GO:0044781">
    <property type="term" value="P:bacterial-type flagellum organization"/>
    <property type="evidence" value="ECO:0007669"/>
    <property type="project" value="UniProtKB-KW"/>
</dbReference>
<dbReference type="Pfam" id="PF00006">
    <property type="entry name" value="ATP-synt_ab"/>
    <property type="match status" value="1"/>
</dbReference>
<dbReference type="InterPro" id="IPR000194">
    <property type="entry name" value="ATPase_F1/V1/A1_a/bsu_nucl-bd"/>
</dbReference>
<dbReference type="GO" id="GO:0030254">
    <property type="term" value="P:protein secretion by the type III secretion system"/>
    <property type="evidence" value="ECO:0007669"/>
    <property type="project" value="InterPro"/>
</dbReference>
<organism evidence="19 20">
    <name type="scientific">Roseibium hamelinense</name>
    <dbReference type="NCBI Taxonomy" id="150831"/>
    <lineage>
        <taxon>Bacteria</taxon>
        <taxon>Pseudomonadati</taxon>
        <taxon>Pseudomonadota</taxon>
        <taxon>Alphaproteobacteria</taxon>
        <taxon>Hyphomicrobiales</taxon>
        <taxon>Stappiaceae</taxon>
        <taxon>Roseibium</taxon>
    </lineage>
</organism>
<dbReference type="RefSeq" id="WP_244300741.1">
    <property type="nucleotide sequence ID" value="NZ_SMLY01000087.1"/>
</dbReference>